<evidence type="ECO:0000313" key="1">
    <source>
        <dbReference type="EMBL" id="UTG75526.1"/>
    </source>
</evidence>
<accession>A0A9X9I5H6</accession>
<reference evidence="1" key="1">
    <citation type="submission" date="2021-04" db="EMBL/GenBank/DDBJ databases">
        <title>Characterizing Neisseria spp. as novel respiratory pathobionts in bronchiectasis.</title>
        <authorList>
            <person name="Li L."/>
            <person name="Mac Aogain M."/>
            <person name="Xu T."/>
            <person name="Jaggi T.K."/>
            <person name="Chan L.Y."/>
            <person name="Keir H.R."/>
            <person name="Dicker A.J."/>
            <person name="Qu J."/>
            <person name="Liu Y."/>
            <person name="Chen H.S."/>
            <person name="Koh M.S."/>
            <person name="Ong T.H."/>
            <person name="Lim A.Y.H."/>
            <person name="Abisheganaden J."/>
            <person name="Low T.B."/>
            <person name="Oliver B.G."/>
            <person name="Tan N.S."/>
            <person name="Fang M."/>
            <person name="Chalmers J.D."/>
            <person name="Chotirmall S.H."/>
        </authorList>
    </citation>
    <scope>NUCLEOTIDE SEQUENCE</scope>
    <source>
        <strain evidence="1">CG0073</strain>
    </source>
</reference>
<evidence type="ECO:0008006" key="3">
    <source>
        <dbReference type="Google" id="ProtNLM"/>
    </source>
</evidence>
<protein>
    <recommendedName>
        <fullName evidence="3">DNA circulation N-terminal domain-containing protein</fullName>
    </recommendedName>
</protein>
<organism evidence="1 2">
    <name type="scientific">Neisseria subflava</name>
    <dbReference type="NCBI Taxonomy" id="28449"/>
    <lineage>
        <taxon>Bacteria</taxon>
        <taxon>Pseudomonadati</taxon>
        <taxon>Pseudomonadota</taxon>
        <taxon>Betaproteobacteria</taxon>
        <taxon>Neisseriales</taxon>
        <taxon>Neisseriaceae</taxon>
        <taxon>Neisseria</taxon>
    </lineage>
</organism>
<evidence type="ECO:0000313" key="2">
    <source>
        <dbReference type="Proteomes" id="UP001057336"/>
    </source>
</evidence>
<proteinExistence type="predicted"/>
<sequence length="293" mass="31506">MLDSALGDWFSEVFSLNGVPDFLSVQAINDLTARLNKLSDLSSLLDLGKQSEFLQSVTGLLGSVKKLANVPADLAFQVLGTFTQLSGGFGRPLAGIQALKLAFKKKPDYSAKRINDTHLLAAPLQQGIKNREAVSSLFEIAALNAAVATAVLIPDDVYIELPQVGGDFSDGRPGSSNSRITAKNERESLFESLDEAIITRRDLLAWIDAIAPDVPDAVYSALQDVRRAVVQAVPDAQNELPRLREITPKASLPVLVLAYSVHGDTARSGEMLRHNVAAHPGFMPVAPLRVLSD</sequence>
<name>A0A9X9I5H6_NEISU</name>
<gene>
    <name evidence="1" type="ORF">KCG53_10630</name>
</gene>
<dbReference type="AlphaFoldDB" id="A0A9X9I5H6"/>
<dbReference type="Proteomes" id="UP001057336">
    <property type="component" value="Chromosome"/>
</dbReference>
<dbReference type="EMBL" id="CP073118">
    <property type="protein sequence ID" value="UTG75526.1"/>
    <property type="molecule type" value="Genomic_DNA"/>
</dbReference>